<dbReference type="AlphaFoldDB" id="A0AAQ3TRB1"/>
<reference evidence="2 3" key="1">
    <citation type="submission" date="2024-02" db="EMBL/GenBank/DDBJ databases">
        <title>High-quality chromosome-scale genome assembly of Pensacola bahiagrass (Paspalum notatum Flugge var. saurae).</title>
        <authorList>
            <person name="Vega J.M."/>
            <person name="Podio M."/>
            <person name="Orjuela J."/>
            <person name="Siena L.A."/>
            <person name="Pessino S.C."/>
            <person name="Combes M.C."/>
            <person name="Mariac C."/>
            <person name="Albertini E."/>
            <person name="Pupilli F."/>
            <person name="Ortiz J.P.A."/>
            <person name="Leblanc O."/>
        </authorList>
    </citation>
    <scope>NUCLEOTIDE SEQUENCE [LARGE SCALE GENOMIC DNA]</scope>
    <source>
        <strain evidence="2">R1</strain>
        <tissue evidence="2">Leaf</tissue>
    </source>
</reference>
<feature type="compositionally biased region" description="Basic and acidic residues" evidence="1">
    <location>
        <begin position="44"/>
        <end position="54"/>
    </location>
</feature>
<sequence length="60" mass="6527">MPRPPADHASPPCLPHRHHSLAAARNELRLVMGRRAAAHGAMGRRGESWRRAGEEGDVIG</sequence>
<keyword evidence="3" id="KW-1185">Reference proteome</keyword>
<dbReference type="Proteomes" id="UP001341281">
    <property type="component" value="Chromosome 05"/>
</dbReference>
<evidence type="ECO:0000313" key="2">
    <source>
        <dbReference type="EMBL" id="WVZ78078.1"/>
    </source>
</evidence>
<feature type="region of interest" description="Disordered" evidence="1">
    <location>
        <begin position="38"/>
        <end position="60"/>
    </location>
</feature>
<evidence type="ECO:0000256" key="1">
    <source>
        <dbReference type="SAM" id="MobiDB-lite"/>
    </source>
</evidence>
<dbReference type="EMBL" id="CP144749">
    <property type="protein sequence ID" value="WVZ78078.1"/>
    <property type="molecule type" value="Genomic_DNA"/>
</dbReference>
<proteinExistence type="predicted"/>
<organism evidence="2 3">
    <name type="scientific">Paspalum notatum var. saurae</name>
    <dbReference type="NCBI Taxonomy" id="547442"/>
    <lineage>
        <taxon>Eukaryota</taxon>
        <taxon>Viridiplantae</taxon>
        <taxon>Streptophyta</taxon>
        <taxon>Embryophyta</taxon>
        <taxon>Tracheophyta</taxon>
        <taxon>Spermatophyta</taxon>
        <taxon>Magnoliopsida</taxon>
        <taxon>Liliopsida</taxon>
        <taxon>Poales</taxon>
        <taxon>Poaceae</taxon>
        <taxon>PACMAD clade</taxon>
        <taxon>Panicoideae</taxon>
        <taxon>Andropogonodae</taxon>
        <taxon>Paspaleae</taxon>
        <taxon>Paspalinae</taxon>
        <taxon>Paspalum</taxon>
    </lineage>
</organism>
<evidence type="ECO:0000313" key="3">
    <source>
        <dbReference type="Proteomes" id="UP001341281"/>
    </source>
</evidence>
<protein>
    <submittedName>
        <fullName evidence="2">Uncharacterized protein</fullName>
    </submittedName>
</protein>
<name>A0AAQ3TRB1_PASNO</name>
<accession>A0AAQ3TRB1</accession>
<gene>
    <name evidence="2" type="ORF">U9M48_025843</name>
</gene>